<accession>A0A1I5WUF2</accession>
<protein>
    <submittedName>
        <fullName evidence="1">Uncharacterized protein</fullName>
    </submittedName>
</protein>
<dbReference type="EMBL" id="FOXQ01000007">
    <property type="protein sequence ID" value="SFQ23344.1"/>
    <property type="molecule type" value="Genomic_DNA"/>
</dbReference>
<gene>
    <name evidence="1" type="ORF">SAMN05444277_1079</name>
</gene>
<dbReference type="RefSeq" id="WP_090658843.1">
    <property type="nucleotide sequence ID" value="NZ_FOXQ01000007.1"/>
</dbReference>
<dbReference type="AlphaFoldDB" id="A0A1I5WUF2"/>
<evidence type="ECO:0000313" key="2">
    <source>
        <dbReference type="Proteomes" id="UP000199031"/>
    </source>
</evidence>
<dbReference type="Proteomes" id="UP000199031">
    <property type="component" value="Unassembled WGS sequence"/>
</dbReference>
<evidence type="ECO:0000313" key="1">
    <source>
        <dbReference type="EMBL" id="SFQ23344.1"/>
    </source>
</evidence>
<keyword evidence="2" id="KW-1185">Reference proteome</keyword>
<organism evidence="1 2">
    <name type="scientific">Parafilimonas terrae</name>
    <dbReference type="NCBI Taxonomy" id="1465490"/>
    <lineage>
        <taxon>Bacteria</taxon>
        <taxon>Pseudomonadati</taxon>
        <taxon>Bacteroidota</taxon>
        <taxon>Chitinophagia</taxon>
        <taxon>Chitinophagales</taxon>
        <taxon>Chitinophagaceae</taxon>
        <taxon>Parafilimonas</taxon>
    </lineage>
</organism>
<dbReference type="STRING" id="1465490.SAMN05444277_1079"/>
<name>A0A1I5WUF2_9BACT</name>
<reference evidence="1 2" key="1">
    <citation type="submission" date="2016-10" db="EMBL/GenBank/DDBJ databases">
        <authorList>
            <person name="de Groot N.N."/>
        </authorList>
    </citation>
    <scope>NUCLEOTIDE SEQUENCE [LARGE SCALE GENOMIC DNA]</scope>
    <source>
        <strain evidence="1 2">DSM 28286</strain>
    </source>
</reference>
<dbReference type="OrthoDB" id="1490253at2"/>
<proteinExistence type="predicted"/>
<sequence>MKVAFNLITLSLFFCLPFISAGQKIRYSLPEADAIISKFNIIGQVKDDILIWKTPDGKPKKSEIIIYDKDMHVKKRVKTNILQYDEQYNVAFINRNDSFEVIYQYLNENTYLCKRAIFNEEGKCLAFQTIDSISVEAGSGLNDYAYNIITSRNKKTFALIKFISASPGVIDIDYKYFGFDNMHSDSQRLPFYVNTSSINGLMLNEDGNLFLALSKQESQTYTLTMYKINLNNNHTINSLKRLDYGSLMNESFNISEYHGNYTVCAGFEADSTKGIFLWHVNADLEDIQPDTVITNKFIQDSVFKKTKSFQIIGYENKNQMNLFIKSVNEPVKDSVLLSRKYNSNVLFNILYSQRRYYFGFNDFLTDDTYDYVEIVIPTAKPNPEDLRLFSIVLEKQKDVKSVECFTGELDKETTSLINNATIFQSTTGFNILFDQYRGNKKTTGHIVLTNDNRFKYAHLIVMNLKYHLLIDKAVSIDPNNIIAPCSYKNKMVFARITLN</sequence>